<dbReference type="FunCoup" id="M4EHT8">
    <property type="interactions" value="249"/>
</dbReference>
<feature type="compositionally biased region" description="Low complexity" evidence="3">
    <location>
        <begin position="53"/>
        <end position="65"/>
    </location>
</feature>
<comment type="similarity">
    <text evidence="1">Belongs to the protein kinase superfamily. ADCK protein kinase family.</text>
</comment>
<evidence type="ECO:0000313" key="5">
    <source>
        <dbReference type="EnsemblPlants" id="Bra028353.1-P"/>
    </source>
</evidence>
<dbReference type="STRING" id="51351.M4EHT8"/>
<dbReference type="PANTHER" id="PTHR10566:SF117">
    <property type="entry name" value="UNUSUAL PROTEIN KINASE-RELATED"/>
    <property type="match status" value="1"/>
</dbReference>
<dbReference type="eggNOG" id="KOG1235">
    <property type="taxonomic scope" value="Eukaryota"/>
</dbReference>
<dbReference type="Proteomes" id="UP000011750">
    <property type="component" value="Chromosome A01"/>
</dbReference>
<dbReference type="Gramene" id="Bra028353.1">
    <property type="protein sequence ID" value="Bra028353.1-P"/>
    <property type="gene ID" value="Bra028353"/>
</dbReference>
<reference evidence="5 6" key="1">
    <citation type="journal article" date="2011" name="Nat. Genet.">
        <title>The genome of the mesopolyploid crop species Brassica rapa.</title>
        <authorList>
            <consortium name="Brassica rapa Genome Sequencing Project Consortium"/>
            <person name="Wang X."/>
            <person name="Wang H."/>
            <person name="Wang J."/>
            <person name="Sun R."/>
            <person name="Wu J."/>
            <person name="Liu S."/>
            <person name="Bai Y."/>
            <person name="Mun J.H."/>
            <person name="Bancroft I."/>
            <person name="Cheng F."/>
            <person name="Huang S."/>
            <person name="Li X."/>
            <person name="Hua W."/>
            <person name="Wang J."/>
            <person name="Wang X."/>
            <person name="Freeling M."/>
            <person name="Pires J.C."/>
            <person name="Paterson A.H."/>
            <person name="Chalhoub B."/>
            <person name="Wang B."/>
            <person name="Hayward A."/>
            <person name="Sharpe A.G."/>
            <person name="Park B.S."/>
            <person name="Weisshaar B."/>
            <person name="Liu B."/>
            <person name="Li B."/>
            <person name="Liu B."/>
            <person name="Tong C."/>
            <person name="Song C."/>
            <person name="Duran C."/>
            <person name="Peng C."/>
            <person name="Geng C."/>
            <person name="Koh C."/>
            <person name="Lin C."/>
            <person name="Edwards D."/>
            <person name="Mu D."/>
            <person name="Shen D."/>
            <person name="Soumpourou E."/>
            <person name="Li F."/>
            <person name="Fraser F."/>
            <person name="Conant G."/>
            <person name="Lassalle G."/>
            <person name="King G.J."/>
            <person name="Bonnema G."/>
            <person name="Tang H."/>
            <person name="Wang H."/>
            <person name="Belcram H."/>
            <person name="Zhou H."/>
            <person name="Hirakawa H."/>
            <person name="Abe H."/>
            <person name="Guo H."/>
            <person name="Wang H."/>
            <person name="Jin H."/>
            <person name="Parkin I.A."/>
            <person name="Batley J."/>
            <person name="Kim J.S."/>
            <person name="Just J."/>
            <person name="Li J."/>
            <person name="Xu J."/>
            <person name="Deng J."/>
            <person name="Kim J.A."/>
            <person name="Li J."/>
            <person name="Yu J."/>
            <person name="Meng J."/>
            <person name="Wang J."/>
            <person name="Min J."/>
            <person name="Poulain J."/>
            <person name="Wang J."/>
            <person name="Hatakeyama K."/>
            <person name="Wu K."/>
            <person name="Wang L."/>
            <person name="Fang L."/>
            <person name="Trick M."/>
            <person name="Links M.G."/>
            <person name="Zhao M."/>
            <person name="Jin M."/>
            <person name="Ramchiary N."/>
            <person name="Drou N."/>
            <person name="Berkman P.J."/>
            <person name="Cai Q."/>
            <person name="Huang Q."/>
            <person name="Li R."/>
            <person name="Tabata S."/>
            <person name="Cheng S."/>
            <person name="Zhang S."/>
            <person name="Zhang S."/>
            <person name="Huang S."/>
            <person name="Sato S."/>
            <person name="Sun S."/>
            <person name="Kwon S.J."/>
            <person name="Choi S.R."/>
            <person name="Lee T.H."/>
            <person name="Fan W."/>
            <person name="Zhao X."/>
            <person name="Tan X."/>
            <person name="Xu X."/>
            <person name="Wang Y."/>
            <person name="Qiu Y."/>
            <person name="Yin Y."/>
            <person name="Li Y."/>
            <person name="Du Y."/>
            <person name="Liao Y."/>
            <person name="Lim Y."/>
            <person name="Narusaka Y."/>
            <person name="Wang Y."/>
            <person name="Wang Z."/>
            <person name="Li Z."/>
            <person name="Wang Z."/>
            <person name="Xiong Z."/>
            <person name="Zhang Z."/>
        </authorList>
    </citation>
    <scope>NUCLEOTIDE SEQUENCE [LARGE SCALE GENOMIC DNA]</scope>
    <source>
        <strain evidence="5 6">cv. Chiifu-401-42</strain>
    </source>
</reference>
<feature type="coiled-coil region" evidence="2">
    <location>
        <begin position="91"/>
        <end position="118"/>
    </location>
</feature>
<dbReference type="Gene3D" id="1.10.510.10">
    <property type="entry name" value="Transferase(Phosphotransferase) domain 1"/>
    <property type="match status" value="1"/>
</dbReference>
<proteinExistence type="inferred from homology"/>
<protein>
    <recommendedName>
        <fullName evidence="4">ABC1 atypical kinase-like domain-containing protein</fullName>
    </recommendedName>
</protein>
<evidence type="ECO:0000256" key="2">
    <source>
        <dbReference type="SAM" id="Coils"/>
    </source>
</evidence>
<dbReference type="InterPro" id="IPR004147">
    <property type="entry name" value="ABC1_dom"/>
</dbReference>
<accession>M4EHT8</accession>
<dbReference type="OMA" id="FESHLWF"/>
<keyword evidence="6" id="KW-1185">Reference proteome</keyword>
<dbReference type="Pfam" id="PF03109">
    <property type="entry name" value="ABC1"/>
    <property type="match status" value="2"/>
</dbReference>
<sequence length="793" mass="87766">MEAASPRLVNCGPKPTRFSVSSRRSFVSTIPHRNRSRRILAVATDPKPTQTPTVNGSSSSSKGVNNNVSTVKILSSSRPSFIAVSSIFANIQIVKQRVKDVSKEIKRVRAQMEEDEQLSVLMRGLRGQNLNDSVFADDSIQLRLVETGESSEFLPLVYDPATISAYWGKRPRAVASRVIQLLSVAGGFLSRLAVDIINKKVKEFESHLWFVKNEVSRAIELREIVTSLGPAYIKLGQALSIRPDILSPAAMTELQKLCDKVPSFPDDVAMALLEEELGKPWQEIYSELSPSPIAAASLGQVYKGRLKDNGDLVAVKVQRPFVLETVTVDLFVIRNLGLFLRKFPQARFRLTAQLMHLFFSFTVVVPKTYEKYTSRKVLTTQWIDGEKLSQSMENDVGELVNVGVICYLKQLLDTGFFHADPHPGNMIRTPDGKLAILDFGLVTKLTDDQKYGMIEAIAHLIHRDYDAIVKDFVKLGFIPDGVNLAPILPVLAKVFDQALEGGGAKNINFQELAADLAQITFDYPFRIPPYFALIIRAIGVLEGIALVGNPEFAIVDEAYPYIAQRLLTDESPRLREALRYTIYGKTGVFDAERFIDVMQAFETFITAAKSGGGEDMNGGMAELALLQNQTSSRVPMFPASASQPNQPAQTRVALSFLLSEKGNFFREFLLDEIVKGIDAITREQLVQAMAVFGFRNAPPIFGMVPSLGPFRPAGLLPSVTEEDKVILNNVQKVIEFLTGRSSMSNNPNQVVDVTQVVRELLPVLPGISVTVLPDIMSRLGSRVMARIVRDTFL</sequence>
<dbReference type="HOGENOM" id="CLU_006533_4_3_1"/>
<organism evidence="5 6">
    <name type="scientific">Brassica campestris</name>
    <name type="common">Field mustard</name>
    <dbReference type="NCBI Taxonomy" id="3711"/>
    <lineage>
        <taxon>Eukaryota</taxon>
        <taxon>Viridiplantae</taxon>
        <taxon>Streptophyta</taxon>
        <taxon>Embryophyta</taxon>
        <taxon>Tracheophyta</taxon>
        <taxon>Spermatophyta</taxon>
        <taxon>Magnoliopsida</taxon>
        <taxon>eudicotyledons</taxon>
        <taxon>Gunneridae</taxon>
        <taxon>Pentapetalae</taxon>
        <taxon>rosids</taxon>
        <taxon>malvids</taxon>
        <taxon>Brassicales</taxon>
        <taxon>Brassicaceae</taxon>
        <taxon>Brassiceae</taxon>
        <taxon>Brassica</taxon>
    </lineage>
</organism>
<keyword evidence="2" id="KW-0175">Coiled coil</keyword>
<feature type="domain" description="ABC1 atypical kinase-like" evidence="4">
    <location>
        <begin position="362"/>
        <end position="470"/>
    </location>
</feature>
<evidence type="ECO:0000256" key="1">
    <source>
        <dbReference type="ARBA" id="ARBA00009670"/>
    </source>
</evidence>
<evidence type="ECO:0000259" key="4">
    <source>
        <dbReference type="Pfam" id="PF03109"/>
    </source>
</evidence>
<feature type="domain" description="ABC1 atypical kinase-like" evidence="4">
    <location>
        <begin position="257"/>
        <end position="350"/>
    </location>
</feature>
<evidence type="ECO:0000313" key="6">
    <source>
        <dbReference type="Proteomes" id="UP000011750"/>
    </source>
</evidence>
<dbReference type="InterPro" id="IPR011009">
    <property type="entry name" value="Kinase-like_dom_sf"/>
</dbReference>
<evidence type="ECO:0000256" key="3">
    <source>
        <dbReference type="SAM" id="MobiDB-lite"/>
    </source>
</evidence>
<dbReference type="CDD" id="cd05121">
    <property type="entry name" value="ABC1_ADCK3-like"/>
    <property type="match status" value="1"/>
</dbReference>
<dbReference type="GO" id="GO:0009507">
    <property type="term" value="C:chloroplast"/>
    <property type="evidence" value="ECO:0000318"/>
    <property type="project" value="GO_Central"/>
</dbReference>
<dbReference type="AlphaFoldDB" id="M4EHT8"/>
<dbReference type="InterPro" id="IPR050154">
    <property type="entry name" value="UbiB_kinase"/>
</dbReference>
<reference evidence="5 6" key="2">
    <citation type="journal article" date="2018" name="Hortic Res">
        <title>Improved Brassica rapa reference genome by single-molecule sequencing and chromosome conformation capture technologies.</title>
        <authorList>
            <person name="Zhang L."/>
            <person name="Cai X."/>
            <person name="Wu J."/>
            <person name="Liu M."/>
            <person name="Grob S."/>
            <person name="Cheng F."/>
            <person name="Liang J."/>
            <person name="Cai C."/>
            <person name="Liu Z."/>
            <person name="Liu B."/>
            <person name="Wang F."/>
            <person name="Li S."/>
            <person name="Liu F."/>
            <person name="Li X."/>
            <person name="Cheng L."/>
            <person name="Yang W."/>
            <person name="Li M.H."/>
            <person name="Grossniklaus U."/>
            <person name="Zheng H."/>
            <person name="Wang X."/>
        </authorList>
    </citation>
    <scope>NUCLEOTIDE SEQUENCE [LARGE SCALE GENOMIC DNA]</scope>
    <source>
        <strain evidence="5 6">cv. Chiifu-401-42</strain>
    </source>
</reference>
<dbReference type="GO" id="GO:0004672">
    <property type="term" value="F:protein kinase activity"/>
    <property type="evidence" value="ECO:0000318"/>
    <property type="project" value="GO_Central"/>
</dbReference>
<dbReference type="SUPFAM" id="SSF56112">
    <property type="entry name" value="Protein kinase-like (PK-like)"/>
    <property type="match status" value="1"/>
</dbReference>
<dbReference type="EnsemblPlants" id="Bra028353.1">
    <property type="protein sequence ID" value="Bra028353.1-P"/>
    <property type="gene ID" value="Bra028353"/>
</dbReference>
<feature type="region of interest" description="Disordered" evidence="3">
    <location>
        <begin position="43"/>
        <end position="65"/>
    </location>
</feature>
<reference evidence="5" key="3">
    <citation type="submission" date="2023-03" db="UniProtKB">
        <authorList>
            <consortium name="EnsemblPlants"/>
        </authorList>
    </citation>
    <scope>IDENTIFICATION</scope>
    <source>
        <strain evidence="5">cv. Chiifu-401-42</strain>
    </source>
</reference>
<name>M4EHT8_BRACM</name>
<dbReference type="InParanoid" id="M4EHT8"/>
<dbReference type="PANTHER" id="PTHR10566">
    <property type="entry name" value="CHAPERONE-ACTIVITY OF BC1 COMPLEX CABC1 -RELATED"/>
    <property type="match status" value="1"/>
</dbReference>